<evidence type="ECO:0000256" key="3">
    <source>
        <dbReference type="ARBA" id="ARBA00023002"/>
    </source>
</evidence>
<dbReference type="Gene3D" id="3.30.9.10">
    <property type="entry name" value="D-Amino Acid Oxidase, subunit A, domain 2"/>
    <property type="match status" value="2"/>
</dbReference>
<organism evidence="5 6">
    <name type="scientific">Alloyangia pacifica</name>
    <dbReference type="NCBI Taxonomy" id="311180"/>
    <lineage>
        <taxon>Bacteria</taxon>
        <taxon>Pseudomonadati</taxon>
        <taxon>Pseudomonadota</taxon>
        <taxon>Alphaproteobacteria</taxon>
        <taxon>Rhodobacterales</taxon>
        <taxon>Roseobacteraceae</taxon>
        <taxon>Alloyangia</taxon>
    </lineage>
</organism>
<evidence type="ECO:0000256" key="2">
    <source>
        <dbReference type="ARBA" id="ARBA00009410"/>
    </source>
</evidence>
<reference evidence="6" key="1">
    <citation type="submission" date="2016-10" db="EMBL/GenBank/DDBJ databases">
        <authorList>
            <person name="Varghese N."/>
            <person name="Submissions S."/>
        </authorList>
    </citation>
    <scope>NUCLEOTIDE SEQUENCE [LARGE SCALE GENOMIC DNA]</scope>
    <source>
        <strain evidence="6">DSM 26894</strain>
    </source>
</reference>
<gene>
    <name evidence="5" type="ORF">SAMN04488050_11562</name>
</gene>
<dbReference type="STRING" id="311180.SAMN04488050_11562"/>
<dbReference type="Proteomes" id="UP000199392">
    <property type="component" value="Unassembled WGS sequence"/>
</dbReference>
<dbReference type="GO" id="GO:0008718">
    <property type="term" value="F:D-amino-acid dehydrogenase activity"/>
    <property type="evidence" value="ECO:0007669"/>
    <property type="project" value="TreeGrafter"/>
</dbReference>
<dbReference type="Pfam" id="PF01266">
    <property type="entry name" value="DAO"/>
    <property type="match status" value="1"/>
</dbReference>
<dbReference type="GO" id="GO:0055130">
    <property type="term" value="P:D-alanine catabolic process"/>
    <property type="evidence" value="ECO:0007669"/>
    <property type="project" value="TreeGrafter"/>
</dbReference>
<comment type="similarity">
    <text evidence="2">Belongs to the DadA oxidoreductase family.</text>
</comment>
<dbReference type="AlphaFoldDB" id="A0A1I6W610"/>
<dbReference type="InterPro" id="IPR036188">
    <property type="entry name" value="FAD/NAD-bd_sf"/>
</dbReference>
<accession>A0A1I6W610</accession>
<dbReference type="InterPro" id="IPR006076">
    <property type="entry name" value="FAD-dep_OxRdtase"/>
</dbReference>
<dbReference type="SUPFAM" id="SSF51905">
    <property type="entry name" value="FAD/NAD(P)-binding domain"/>
    <property type="match status" value="1"/>
</dbReference>
<dbReference type="GO" id="GO:0005886">
    <property type="term" value="C:plasma membrane"/>
    <property type="evidence" value="ECO:0007669"/>
    <property type="project" value="TreeGrafter"/>
</dbReference>
<keyword evidence="6" id="KW-1185">Reference proteome</keyword>
<protein>
    <submittedName>
        <fullName evidence="5">Glycine/D-amino acid oxidase</fullName>
    </submittedName>
</protein>
<feature type="domain" description="FAD dependent oxidoreductase" evidence="4">
    <location>
        <begin position="28"/>
        <end position="425"/>
    </location>
</feature>
<evidence type="ECO:0000259" key="4">
    <source>
        <dbReference type="Pfam" id="PF01266"/>
    </source>
</evidence>
<evidence type="ECO:0000313" key="5">
    <source>
        <dbReference type="EMBL" id="SFT21390.1"/>
    </source>
</evidence>
<proteinExistence type="inferred from homology"/>
<dbReference type="InterPro" id="IPR001613">
    <property type="entry name" value="Flavin_amine_oxidase"/>
</dbReference>
<dbReference type="GO" id="GO:0005737">
    <property type="term" value="C:cytoplasm"/>
    <property type="evidence" value="ECO:0007669"/>
    <property type="project" value="TreeGrafter"/>
</dbReference>
<keyword evidence="3" id="KW-0560">Oxidoreductase</keyword>
<dbReference type="EMBL" id="FOZW01000015">
    <property type="protein sequence ID" value="SFT21390.1"/>
    <property type="molecule type" value="Genomic_DNA"/>
</dbReference>
<evidence type="ECO:0000256" key="1">
    <source>
        <dbReference type="ARBA" id="ARBA00001974"/>
    </source>
</evidence>
<dbReference type="PRINTS" id="PR00757">
    <property type="entry name" value="AMINEOXDASEF"/>
</dbReference>
<name>A0A1I6W610_9RHOB</name>
<evidence type="ECO:0000313" key="6">
    <source>
        <dbReference type="Proteomes" id="UP000199392"/>
    </source>
</evidence>
<dbReference type="PANTHER" id="PTHR13847:SF280">
    <property type="entry name" value="D-AMINO ACID DEHYDROGENASE"/>
    <property type="match status" value="1"/>
</dbReference>
<sequence>MMINSETRGFVPSLNTVASESELPAETDVVVIGGGTAGVSTALFLAEKGVRVTLCEKGEIAAEQSSRNWGWTRQMGRDPLEMPLTIQSLNLWRTLKDRFGIEAGYKETGIVYVCKKDWEVKQAEGWARTGKEYGLPLRELTAREIEDIVPGIAPGQNYGLHTATDGRAEPALAVPAFADAARRLGAKIVTRCAVRGFEKTGGAVSAVVTEKGTIKCSAVVVAGGVWTRPFLLNMGVHLPQLNIIAAAARVEAVSGNLHNGPDFPMGGAAFGLRKRMDGGYTVGPRNINIAPITPDSFRLFTDYLPVFLKSWRELSLRFGKDFFEELMARKRWGLDQMTPFEVVRVLNPEPSDWMLNRALKGMRETLPALRDARVTHAWGGAIDATADGVPVIDGVEQIPGLYIAAGLSGHGFGAGPAVGQLMAELIAGDRPTVDPTPFKYNRFRSTKRFAAWEPKQAYALAPGPRAASHTN</sequence>
<dbReference type="Gene3D" id="3.50.50.60">
    <property type="entry name" value="FAD/NAD(P)-binding domain"/>
    <property type="match status" value="2"/>
</dbReference>
<comment type="cofactor">
    <cofactor evidence="1">
        <name>FAD</name>
        <dbReference type="ChEBI" id="CHEBI:57692"/>
    </cofactor>
</comment>
<dbReference type="PANTHER" id="PTHR13847">
    <property type="entry name" value="SARCOSINE DEHYDROGENASE-RELATED"/>
    <property type="match status" value="1"/>
</dbReference>